<dbReference type="EMBL" id="KQ251468">
    <property type="protein sequence ID" value="KNC70325.1"/>
    <property type="molecule type" value="Genomic_DNA"/>
</dbReference>
<dbReference type="GeneID" id="25917654"/>
<evidence type="ECO:0000313" key="2">
    <source>
        <dbReference type="EMBL" id="KNC70325.1"/>
    </source>
</evidence>
<keyword evidence="3" id="KW-1185">Reference proteome</keyword>
<dbReference type="InterPro" id="IPR023093">
    <property type="entry name" value="ScpA-like_C"/>
</dbReference>
<dbReference type="Gene3D" id="1.10.10.580">
    <property type="entry name" value="Structural maintenance of chromosome 1. Chain E"/>
    <property type="match status" value="1"/>
</dbReference>
<dbReference type="Pfam" id="PF04824">
    <property type="entry name" value="Rad21_Rec8"/>
    <property type="match status" value="1"/>
</dbReference>
<feature type="non-terminal residue" evidence="2">
    <location>
        <position position="1"/>
    </location>
</feature>
<dbReference type="GO" id="GO:0051177">
    <property type="term" value="P:meiotic sister chromatid cohesion"/>
    <property type="evidence" value="ECO:0007669"/>
    <property type="project" value="TreeGrafter"/>
</dbReference>
<dbReference type="PANTHER" id="PTHR12585:SF27">
    <property type="entry name" value="MEIOTIC RECOMBINATION PROTEIN REC8 HOMOLOG"/>
    <property type="match status" value="1"/>
</dbReference>
<dbReference type="GO" id="GO:0006302">
    <property type="term" value="P:double-strand break repair"/>
    <property type="evidence" value="ECO:0007669"/>
    <property type="project" value="TreeGrafter"/>
</dbReference>
<dbReference type="Proteomes" id="UP000054560">
    <property type="component" value="Unassembled WGS sequence"/>
</dbReference>
<dbReference type="InterPro" id="IPR039781">
    <property type="entry name" value="Rad21/Rec8-like"/>
</dbReference>
<accession>A0A0L0F0S7</accession>
<feature type="domain" description="Rad21/Rec8-like protein C-terminal eukaryotic" evidence="1">
    <location>
        <begin position="11"/>
        <end position="58"/>
    </location>
</feature>
<proteinExistence type="predicted"/>
<evidence type="ECO:0000259" key="1">
    <source>
        <dbReference type="Pfam" id="PF04824"/>
    </source>
</evidence>
<dbReference type="AlphaFoldDB" id="A0A0L0F0S7"/>
<dbReference type="InterPro" id="IPR036390">
    <property type="entry name" value="WH_DNA-bd_sf"/>
</dbReference>
<sequence>HVNKFAGPSENVTFKTMVPTKTPKSMASKAFYQMLVLANMGAVELHQNDPYSDINIRITHEMV</sequence>
<dbReference type="PANTHER" id="PTHR12585">
    <property type="entry name" value="SCC1 / RAD21 FAMILY MEMBER"/>
    <property type="match status" value="1"/>
</dbReference>
<name>A0A0L0F0S7_9EUKA</name>
<dbReference type="GO" id="GO:0030893">
    <property type="term" value="C:meiotic cohesin complex"/>
    <property type="evidence" value="ECO:0007669"/>
    <property type="project" value="TreeGrafter"/>
</dbReference>
<gene>
    <name evidence="2" type="ORF">SARC_17150</name>
</gene>
<dbReference type="InterPro" id="IPR006909">
    <property type="entry name" value="Rad21/Rec8_C_eu"/>
</dbReference>
<dbReference type="GO" id="GO:0003682">
    <property type="term" value="F:chromatin binding"/>
    <property type="evidence" value="ECO:0007669"/>
    <property type="project" value="TreeGrafter"/>
</dbReference>
<dbReference type="SUPFAM" id="SSF46785">
    <property type="entry name" value="Winged helix' DNA-binding domain"/>
    <property type="match status" value="1"/>
</dbReference>
<organism evidence="2 3">
    <name type="scientific">Sphaeroforma arctica JP610</name>
    <dbReference type="NCBI Taxonomy" id="667725"/>
    <lineage>
        <taxon>Eukaryota</taxon>
        <taxon>Ichthyosporea</taxon>
        <taxon>Ichthyophonida</taxon>
        <taxon>Sphaeroforma</taxon>
    </lineage>
</organism>
<evidence type="ECO:0000313" key="3">
    <source>
        <dbReference type="Proteomes" id="UP000054560"/>
    </source>
</evidence>
<reference evidence="2 3" key="1">
    <citation type="submission" date="2011-02" db="EMBL/GenBank/DDBJ databases">
        <title>The Genome Sequence of Sphaeroforma arctica JP610.</title>
        <authorList>
            <consortium name="The Broad Institute Genome Sequencing Platform"/>
            <person name="Russ C."/>
            <person name="Cuomo C."/>
            <person name="Young S.K."/>
            <person name="Zeng Q."/>
            <person name="Gargeya S."/>
            <person name="Alvarado L."/>
            <person name="Berlin A."/>
            <person name="Chapman S.B."/>
            <person name="Chen Z."/>
            <person name="Freedman E."/>
            <person name="Gellesch M."/>
            <person name="Goldberg J."/>
            <person name="Griggs A."/>
            <person name="Gujja S."/>
            <person name="Heilman E."/>
            <person name="Heiman D."/>
            <person name="Howarth C."/>
            <person name="Mehta T."/>
            <person name="Neiman D."/>
            <person name="Pearson M."/>
            <person name="Roberts A."/>
            <person name="Saif S."/>
            <person name="Shea T."/>
            <person name="Shenoy N."/>
            <person name="Sisk P."/>
            <person name="Stolte C."/>
            <person name="Sykes S."/>
            <person name="White J."/>
            <person name="Yandava C."/>
            <person name="Burger G."/>
            <person name="Gray M.W."/>
            <person name="Holland P.W.H."/>
            <person name="King N."/>
            <person name="Lang F.B.F."/>
            <person name="Roger A.J."/>
            <person name="Ruiz-Trillo I."/>
            <person name="Haas B."/>
            <person name="Nusbaum C."/>
            <person name="Birren B."/>
        </authorList>
    </citation>
    <scope>NUCLEOTIDE SEQUENCE [LARGE SCALE GENOMIC DNA]</scope>
    <source>
        <strain evidence="2 3">JP610</strain>
    </source>
</reference>
<dbReference type="OrthoDB" id="10071381at2759"/>
<protein>
    <submittedName>
        <fullName evidence="2">ScpA/B protein</fullName>
    </submittedName>
</protein>
<dbReference type="RefSeq" id="XP_014144227.1">
    <property type="nucleotide sequence ID" value="XM_014288752.1"/>
</dbReference>